<feature type="compositionally biased region" description="Basic and acidic residues" evidence="1">
    <location>
        <begin position="86"/>
        <end position="96"/>
    </location>
</feature>
<evidence type="ECO:0000313" key="2">
    <source>
        <dbReference type="EMBL" id="KAJ1171450.1"/>
    </source>
</evidence>
<reference evidence="2" key="1">
    <citation type="journal article" date="2022" name="bioRxiv">
        <title>Sequencing and chromosome-scale assembly of the giantPleurodeles waltlgenome.</title>
        <authorList>
            <person name="Brown T."/>
            <person name="Elewa A."/>
            <person name="Iarovenko S."/>
            <person name="Subramanian E."/>
            <person name="Araus A.J."/>
            <person name="Petzold A."/>
            <person name="Susuki M."/>
            <person name="Suzuki K.-i.T."/>
            <person name="Hayashi T."/>
            <person name="Toyoda A."/>
            <person name="Oliveira C."/>
            <person name="Osipova E."/>
            <person name="Leigh N.D."/>
            <person name="Simon A."/>
            <person name="Yun M.H."/>
        </authorList>
    </citation>
    <scope>NUCLEOTIDE SEQUENCE</scope>
    <source>
        <strain evidence="2">20211129_DDA</strain>
        <tissue evidence="2">Liver</tissue>
    </source>
</reference>
<gene>
    <name evidence="2" type="ORF">NDU88_003311</name>
</gene>
<comment type="caution">
    <text evidence="2">The sequence shown here is derived from an EMBL/GenBank/DDBJ whole genome shotgun (WGS) entry which is preliminary data.</text>
</comment>
<protein>
    <submittedName>
        <fullName evidence="2">Uncharacterized protein</fullName>
    </submittedName>
</protein>
<keyword evidence="3" id="KW-1185">Reference proteome</keyword>
<accession>A0AAV7T5F4</accession>
<proteinExistence type="predicted"/>
<dbReference type="Proteomes" id="UP001066276">
    <property type="component" value="Chromosome 4_1"/>
</dbReference>
<feature type="region of interest" description="Disordered" evidence="1">
    <location>
        <begin position="29"/>
        <end position="71"/>
    </location>
</feature>
<name>A0AAV7T5F4_PLEWA</name>
<organism evidence="2 3">
    <name type="scientific">Pleurodeles waltl</name>
    <name type="common">Iberian ribbed newt</name>
    <dbReference type="NCBI Taxonomy" id="8319"/>
    <lineage>
        <taxon>Eukaryota</taxon>
        <taxon>Metazoa</taxon>
        <taxon>Chordata</taxon>
        <taxon>Craniata</taxon>
        <taxon>Vertebrata</taxon>
        <taxon>Euteleostomi</taxon>
        <taxon>Amphibia</taxon>
        <taxon>Batrachia</taxon>
        <taxon>Caudata</taxon>
        <taxon>Salamandroidea</taxon>
        <taxon>Salamandridae</taxon>
        <taxon>Pleurodelinae</taxon>
        <taxon>Pleurodeles</taxon>
    </lineage>
</organism>
<evidence type="ECO:0000313" key="3">
    <source>
        <dbReference type="Proteomes" id="UP001066276"/>
    </source>
</evidence>
<feature type="region of interest" description="Disordered" evidence="1">
    <location>
        <begin position="86"/>
        <end position="122"/>
    </location>
</feature>
<dbReference type="AlphaFoldDB" id="A0AAV7T5F4"/>
<sequence>MLLPIQPPPPAAGSHRRASIIGSACKRHWSAFSPGGPTANRPCISQPSQASHPRGRSSRQRQGSSLHHRRRQHLCLHCAARPAGREIGHPEEEMCHRGPRPSRASPSAGHLAGRQAPPEYYI</sequence>
<evidence type="ECO:0000256" key="1">
    <source>
        <dbReference type="SAM" id="MobiDB-lite"/>
    </source>
</evidence>
<dbReference type="EMBL" id="JANPWB010000007">
    <property type="protein sequence ID" value="KAJ1171450.1"/>
    <property type="molecule type" value="Genomic_DNA"/>
</dbReference>